<dbReference type="KEGG" id="swd:Swoo_1485"/>
<dbReference type="Proteomes" id="UP000002168">
    <property type="component" value="Chromosome"/>
</dbReference>
<dbReference type="HOGENOM" id="CLU_2107362_0_0_6"/>
<dbReference type="RefSeq" id="WP_012324119.1">
    <property type="nucleotide sequence ID" value="NC_010506.1"/>
</dbReference>
<dbReference type="STRING" id="392500.Swoo_1485"/>
<organism evidence="2 3">
    <name type="scientific">Shewanella woodyi (strain ATCC 51908 / MS32)</name>
    <dbReference type="NCBI Taxonomy" id="392500"/>
    <lineage>
        <taxon>Bacteria</taxon>
        <taxon>Pseudomonadati</taxon>
        <taxon>Pseudomonadota</taxon>
        <taxon>Gammaproteobacteria</taxon>
        <taxon>Alteromonadales</taxon>
        <taxon>Shewanellaceae</taxon>
        <taxon>Shewanella</taxon>
    </lineage>
</organism>
<evidence type="ECO:0000256" key="1">
    <source>
        <dbReference type="SAM" id="SignalP"/>
    </source>
</evidence>
<reference evidence="2 3" key="1">
    <citation type="submission" date="2008-02" db="EMBL/GenBank/DDBJ databases">
        <title>Complete sequence of Shewanella woodyi ATCC 51908.</title>
        <authorList>
            <consortium name="US DOE Joint Genome Institute"/>
            <person name="Copeland A."/>
            <person name="Lucas S."/>
            <person name="Lapidus A."/>
            <person name="Glavina del Rio T."/>
            <person name="Dalin E."/>
            <person name="Tice H."/>
            <person name="Bruce D."/>
            <person name="Goodwin L."/>
            <person name="Pitluck S."/>
            <person name="Sims D."/>
            <person name="Brettin T."/>
            <person name="Detter J.C."/>
            <person name="Han C."/>
            <person name="Kuske C.R."/>
            <person name="Schmutz J."/>
            <person name="Larimer F."/>
            <person name="Land M."/>
            <person name="Hauser L."/>
            <person name="Kyrpides N."/>
            <person name="Lykidis A."/>
            <person name="Zhao J.-S."/>
            <person name="Richardson P."/>
        </authorList>
    </citation>
    <scope>NUCLEOTIDE SEQUENCE [LARGE SCALE GENOMIC DNA]</scope>
    <source>
        <strain evidence="3">ATCC 51908 / MS32</strain>
    </source>
</reference>
<feature type="chain" id="PRO_5002766758" evidence="1">
    <location>
        <begin position="28"/>
        <end position="115"/>
    </location>
</feature>
<gene>
    <name evidence="2" type="ordered locus">Swoo_1485</name>
</gene>
<evidence type="ECO:0000313" key="2">
    <source>
        <dbReference type="EMBL" id="ACA85773.1"/>
    </source>
</evidence>
<keyword evidence="1" id="KW-0732">Signal</keyword>
<accession>B1KKD3</accession>
<protein>
    <submittedName>
        <fullName evidence="2">Uncharacterized protein</fullName>
    </submittedName>
</protein>
<proteinExistence type="predicted"/>
<name>B1KKD3_SHEWM</name>
<dbReference type="AlphaFoldDB" id="B1KKD3"/>
<sequence length="115" mass="12483" precursor="true">MKLSMLSSKVMVLSLLMLSLFSQQVFAENQAGKVGRINLYGGDWGNGWRGGMLYKLDTMPAGISYFTVRASDIAFDQFYALLLAAKHAKSTVTVTYNAGAQDANGYVTTLAITDN</sequence>
<evidence type="ECO:0000313" key="3">
    <source>
        <dbReference type="Proteomes" id="UP000002168"/>
    </source>
</evidence>
<keyword evidence="3" id="KW-1185">Reference proteome</keyword>
<dbReference type="EMBL" id="CP000961">
    <property type="protein sequence ID" value="ACA85773.1"/>
    <property type="molecule type" value="Genomic_DNA"/>
</dbReference>
<feature type="signal peptide" evidence="1">
    <location>
        <begin position="1"/>
        <end position="27"/>
    </location>
</feature>